<dbReference type="GO" id="GO:0070681">
    <property type="term" value="P:glutaminyl-tRNAGln biosynthesis via transamidation"/>
    <property type="evidence" value="ECO:0007669"/>
    <property type="project" value="TreeGrafter"/>
</dbReference>
<proteinExistence type="inferred from homology"/>
<protein>
    <recommendedName>
        <fullName evidence="3 11">Aspartyl/glutamyl-tRNA(Asn/Gln) amidotransferase subunit B</fullName>
        <shortName evidence="11">Asp/Glu-ADT subunit B</shortName>
        <ecNumber evidence="11">6.3.5.-</ecNumber>
    </recommendedName>
</protein>
<evidence type="ECO:0000313" key="14">
    <source>
        <dbReference type="Proteomes" id="UP000231267"/>
    </source>
</evidence>
<evidence type="ECO:0000256" key="10">
    <source>
        <dbReference type="ARBA" id="ARBA00047913"/>
    </source>
</evidence>
<dbReference type="Pfam" id="PF02637">
    <property type="entry name" value="GatB_Yqey"/>
    <property type="match status" value="1"/>
</dbReference>
<evidence type="ECO:0000256" key="2">
    <source>
        <dbReference type="ARBA" id="ARBA00011123"/>
    </source>
</evidence>
<comment type="similarity">
    <text evidence="1 11">Belongs to the GatB/GatE family. GatB subfamily.</text>
</comment>
<evidence type="ECO:0000313" key="13">
    <source>
        <dbReference type="EMBL" id="PIW66298.1"/>
    </source>
</evidence>
<dbReference type="InterPro" id="IPR042114">
    <property type="entry name" value="GatB_C_1"/>
</dbReference>
<dbReference type="PANTHER" id="PTHR11659:SF0">
    <property type="entry name" value="GLUTAMYL-TRNA(GLN) AMIDOTRANSFERASE SUBUNIT B, MITOCHONDRIAL"/>
    <property type="match status" value="1"/>
</dbReference>
<dbReference type="Gene3D" id="1.10.10.410">
    <property type="match status" value="1"/>
</dbReference>
<dbReference type="NCBIfam" id="NF004012">
    <property type="entry name" value="PRK05477.1-2"/>
    <property type="match status" value="1"/>
</dbReference>
<dbReference type="NCBIfam" id="TIGR00133">
    <property type="entry name" value="gatB"/>
    <property type="match status" value="1"/>
</dbReference>
<evidence type="ECO:0000256" key="4">
    <source>
        <dbReference type="ARBA" id="ARBA00022598"/>
    </source>
</evidence>
<keyword evidence="7 11" id="KW-0648">Protein biosynthesis</keyword>
<reference evidence="13 14" key="1">
    <citation type="submission" date="2017-09" db="EMBL/GenBank/DDBJ databases">
        <title>Depth-based differentiation of microbial function through sediment-hosted aquifers and enrichment of novel symbionts in the deep terrestrial subsurface.</title>
        <authorList>
            <person name="Probst A.J."/>
            <person name="Ladd B."/>
            <person name="Jarett J.K."/>
            <person name="Geller-Mcgrath D.E."/>
            <person name="Sieber C.M."/>
            <person name="Emerson J.B."/>
            <person name="Anantharaman K."/>
            <person name="Thomas B.C."/>
            <person name="Malmstrom R."/>
            <person name="Stieglmeier M."/>
            <person name="Klingl A."/>
            <person name="Woyke T."/>
            <person name="Ryan C.M."/>
            <person name="Banfield J.F."/>
        </authorList>
    </citation>
    <scope>NUCLEOTIDE SEQUENCE [LARGE SCALE GENOMIC DNA]</scope>
    <source>
        <strain evidence="13">CG12_big_fil_rev_8_21_14_0_65_43_15</strain>
    </source>
</reference>
<dbReference type="InterPro" id="IPR017959">
    <property type="entry name" value="Asn/Gln-tRNA_amidoTrfase_suB/E"/>
</dbReference>
<evidence type="ECO:0000256" key="6">
    <source>
        <dbReference type="ARBA" id="ARBA00022840"/>
    </source>
</evidence>
<evidence type="ECO:0000256" key="7">
    <source>
        <dbReference type="ARBA" id="ARBA00022917"/>
    </source>
</evidence>
<keyword evidence="13" id="KW-0808">Transferase</keyword>
<evidence type="ECO:0000256" key="3">
    <source>
        <dbReference type="ARBA" id="ARBA00016923"/>
    </source>
</evidence>
<dbReference type="InterPro" id="IPR018027">
    <property type="entry name" value="Asn/Gln_amidotransferase"/>
</dbReference>
<dbReference type="SUPFAM" id="SSF55931">
    <property type="entry name" value="Glutamine synthetase/guanido kinase"/>
    <property type="match status" value="1"/>
</dbReference>
<organism evidence="13 14">
    <name type="scientific">Candidatus Taenaricola geysiri</name>
    <dbReference type="NCBI Taxonomy" id="1974752"/>
    <lineage>
        <taxon>Bacteria</taxon>
        <taxon>Pseudomonadati</taxon>
        <taxon>Candidatus Omnitrophota</taxon>
        <taxon>Candidatus Taenaricola</taxon>
    </lineage>
</organism>
<dbReference type="PANTHER" id="PTHR11659">
    <property type="entry name" value="GLUTAMYL-TRNA GLN AMIDOTRANSFERASE SUBUNIT B MITOCHONDRIAL AND PROKARYOTIC PET112-RELATED"/>
    <property type="match status" value="1"/>
</dbReference>
<evidence type="ECO:0000259" key="12">
    <source>
        <dbReference type="SMART" id="SM00845"/>
    </source>
</evidence>
<gene>
    <name evidence="11" type="primary">gatB</name>
    <name evidence="13" type="ORF">COW11_04115</name>
</gene>
<comment type="function">
    <text evidence="8 11">Allows the formation of correctly charged Asn-tRNA(Asn) or Gln-tRNA(Gln) through the transamidation of misacylated Asp-tRNA(Asn) or Glu-tRNA(Gln) in organisms which lack either or both of asparaginyl-tRNA or glutaminyl-tRNA synthetases. The reaction takes place in the presence of glutamine and ATP through an activated phospho-Asp-tRNA(Asn) or phospho-Glu-tRNA(Gln).</text>
</comment>
<comment type="subunit">
    <text evidence="2 11">Heterotrimer of A, B and C subunits.</text>
</comment>
<dbReference type="GO" id="GO:0006412">
    <property type="term" value="P:translation"/>
    <property type="evidence" value="ECO:0007669"/>
    <property type="project" value="UniProtKB-UniRule"/>
</dbReference>
<dbReference type="InterPro" id="IPR023168">
    <property type="entry name" value="GatB_Yqey_C_2"/>
</dbReference>
<dbReference type="PROSITE" id="PS01234">
    <property type="entry name" value="GATB"/>
    <property type="match status" value="1"/>
</dbReference>
<dbReference type="InterPro" id="IPR006075">
    <property type="entry name" value="Asn/Gln-tRNA_Trfase_suB/E_cat"/>
</dbReference>
<dbReference type="FunFam" id="1.10.10.410:FF:000001">
    <property type="entry name" value="Aspartyl/glutamyl-tRNA(Asn/Gln) amidotransferase subunit B"/>
    <property type="match status" value="1"/>
</dbReference>
<dbReference type="EMBL" id="PFGP01000096">
    <property type="protein sequence ID" value="PIW66298.1"/>
    <property type="molecule type" value="Genomic_DNA"/>
</dbReference>
<name>A0A2J0LEM2_9BACT</name>
<dbReference type="GO" id="GO:0050567">
    <property type="term" value="F:glutaminyl-tRNA synthase (glutamine-hydrolyzing) activity"/>
    <property type="evidence" value="ECO:0007669"/>
    <property type="project" value="UniProtKB-UniRule"/>
</dbReference>
<evidence type="ECO:0000256" key="9">
    <source>
        <dbReference type="ARBA" id="ARBA00047380"/>
    </source>
</evidence>
<evidence type="ECO:0000256" key="8">
    <source>
        <dbReference type="ARBA" id="ARBA00024799"/>
    </source>
</evidence>
<comment type="catalytic activity">
    <reaction evidence="10 11">
        <text>L-glutamyl-tRNA(Gln) + L-glutamine + ATP + H2O = L-glutaminyl-tRNA(Gln) + L-glutamate + ADP + phosphate + H(+)</text>
        <dbReference type="Rhea" id="RHEA:17521"/>
        <dbReference type="Rhea" id="RHEA-COMP:9681"/>
        <dbReference type="Rhea" id="RHEA-COMP:9684"/>
        <dbReference type="ChEBI" id="CHEBI:15377"/>
        <dbReference type="ChEBI" id="CHEBI:15378"/>
        <dbReference type="ChEBI" id="CHEBI:29985"/>
        <dbReference type="ChEBI" id="CHEBI:30616"/>
        <dbReference type="ChEBI" id="CHEBI:43474"/>
        <dbReference type="ChEBI" id="CHEBI:58359"/>
        <dbReference type="ChEBI" id="CHEBI:78520"/>
        <dbReference type="ChEBI" id="CHEBI:78521"/>
        <dbReference type="ChEBI" id="CHEBI:456216"/>
    </reaction>
</comment>
<dbReference type="EC" id="6.3.5.-" evidence="11"/>
<accession>A0A2J0LEM2</accession>
<sequence>MKYYPIIGLEVHLELNTESKVFCGCSTQFGSAPNSQVCPVCLGLPGSLPVLNKTALTYALKVALALNCEIADFTKFDRKNYFYPDLPKSYQISQYDKPLSKAGWLDIETNGALKRIGITRVHQEEDTGKLLHKEGVATSLVDFNRSGIPLLEIVSEPDMNSAEEAYEYLTRLKAILEYLDVSDCDMEKGSLRCDANISISTDPKKLGTKAEIKNMNSFKAVRSALEHEITRQTGMLSEGSRIIQETRLWDDNKGITLPMRSKEGAHDYRYFPEPDLVPFIFSSEDIKKVADSLPELPTARRKRIIEQYSLSEYDASVLTQDKDMADYFEEAVKLYNKPKSVANWLLSDIAAATSSTVGIKQLNLSVGRLVEMLKMIDSGVISGKIAKDVLAGMIDTGKPAAAIVKEKGLEQISDDKVIENAADNVLRENPKAVEDYRSGKATALTFLVGQLMRHTKGKANPAIANKILIKKLGAS</sequence>
<dbReference type="AlphaFoldDB" id="A0A2J0LEM2"/>
<dbReference type="InterPro" id="IPR004413">
    <property type="entry name" value="GatB"/>
</dbReference>
<comment type="caution">
    <text evidence="13">The sequence shown here is derived from an EMBL/GenBank/DDBJ whole genome shotgun (WGS) entry which is preliminary data.</text>
</comment>
<dbReference type="GO" id="GO:0050566">
    <property type="term" value="F:asparaginyl-tRNA synthase (glutamine-hydrolyzing) activity"/>
    <property type="evidence" value="ECO:0007669"/>
    <property type="project" value="RHEA"/>
</dbReference>
<evidence type="ECO:0000256" key="1">
    <source>
        <dbReference type="ARBA" id="ARBA00005306"/>
    </source>
</evidence>
<evidence type="ECO:0000256" key="5">
    <source>
        <dbReference type="ARBA" id="ARBA00022741"/>
    </source>
</evidence>
<keyword evidence="5 11" id="KW-0547">Nucleotide-binding</keyword>
<dbReference type="GO" id="GO:0005524">
    <property type="term" value="F:ATP binding"/>
    <property type="evidence" value="ECO:0007669"/>
    <property type="project" value="UniProtKB-KW"/>
</dbReference>
<dbReference type="Pfam" id="PF02934">
    <property type="entry name" value="GatB_N"/>
    <property type="match status" value="1"/>
</dbReference>
<dbReference type="InterPro" id="IPR003789">
    <property type="entry name" value="Asn/Gln_tRNA_amidoTrase-B-like"/>
</dbReference>
<evidence type="ECO:0000256" key="11">
    <source>
        <dbReference type="HAMAP-Rule" id="MF_00121"/>
    </source>
</evidence>
<dbReference type="FunFam" id="1.10.150.380:FF:000001">
    <property type="entry name" value="Aspartyl/glutamyl-tRNA(Asn/Gln) amidotransferase subunit B"/>
    <property type="match status" value="1"/>
</dbReference>
<comment type="catalytic activity">
    <reaction evidence="9 11">
        <text>L-aspartyl-tRNA(Asn) + L-glutamine + ATP + H2O = L-asparaginyl-tRNA(Asn) + L-glutamate + ADP + phosphate + 2 H(+)</text>
        <dbReference type="Rhea" id="RHEA:14513"/>
        <dbReference type="Rhea" id="RHEA-COMP:9674"/>
        <dbReference type="Rhea" id="RHEA-COMP:9677"/>
        <dbReference type="ChEBI" id="CHEBI:15377"/>
        <dbReference type="ChEBI" id="CHEBI:15378"/>
        <dbReference type="ChEBI" id="CHEBI:29985"/>
        <dbReference type="ChEBI" id="CHEBI:30616"/>
        <dbReference type="ChEBI" id="CHEBI:43474"/>
        <dbReference type="ChEBI" id="CHEBI:58359"/>
        <dbReference type="ChEBI" id="CHEBI:78515"/>
        <dbReference type="ChEBI" id="CHEBI:78516"/>
        <dbReference type="ChEBI" id="CHEBI:456216"/>
    </reaction>
</comment>
<dbReference type="Gene3D" id="1.10.150.380">
    <property type="entry name" value="GatB domain, N-terminal subdomain"/>
    <property type="match status" value="1"/>
</dbReference>
<dbReference type="SUPFAM" id="SSF89095">
    <property type="entry name" value="GatB/YqeY motif"/>
    <property type="match status" value="1"/>
</dbReference>
<keyword evidence="4 11" id="KW-0436">Ligase</keyword>
<dbReference type="InterPro" id="IPR017958">
    <property type="entry name" value="Gln-tRNA_amidoTrfase_suB_CS"/>
</dbReference>
<dbReference type="Proteomes" id="UP000231267">
    <property type="component" value="Unassembled WGS sequence"/>
</dbReference>
<dbReference type="GO" id="GO:0016740">
    <property type="term" value="F:transferase activity"/>
    <property type="evidence" value="ECO:0007669"/>
    <property type="project" value="UniProtKB-KW"/>
</dbReference>
<keyword evidence="6 11" id="KW-0067">ATP-binding</keyword>
<dbReference type="SMART" id="SM00845">
    <property type="entry name" value="GatB_Yqey"/>
    <property type="match status" value="1"/>
</dbReference>
<dbReference type="NCBIfam" id="NF004014">
    <property type="entry name" value="PRK05477.1-4"/>
    <property type="match status" value="1"/>
</dbReference>
<dbReference type="InterPro" id="IPR014746">
    <property type="entry name" value="Gln_synth/guanido_kin_cat_dom"/>
</dbReference>
<dbReference type="HAMAP" id="MF_00121">
    <property type="entry name" value="GatB"/>
    <property type="match status" value="1"/>
</dbReference>
<feature type="domain" description="Asn/Gln amidotransferase" evidence="12">
    <location>
        <begin position="326"/>
        <end position="472"/>
    </location>
</feature>